<dbReference type="InterPro" id="IPR007421">
    <property type="entry name" value="Schlafen_AlbA_2_dom"/>
</dbReference>
<dbReference type="Pfam" id="PF04326">
    <property type="entry name" value="SLFN_AlbA_2"/>
    <property type="match status" value="1"/>
</dbReference>
<organism evidence="2 3">
    <name type="scientific">Methanospirillum stamsii</name>
    <dbReference type="NCBI Taxonomy" id="1277351"/>
    <lineage>
        <taxon>Archaea</taxon>
        <taxon>Methanobacteriati</taxon>
        <taxon>Methanobacteriota</taxon>
        <taxon>Stenosarchaea group</taxon>
        <taxon>Methanomicrobia</taxon>
        <taxon>Methanomicrobiales</taxon>
        <taxon>Methanospirillaceae</taxon>
        <taxon>Methanospirillum</taxon>
    </lineage>
</organism>
<proteinExistence type="predicted"/>
<gene>
    <name evidence="2" type="ORF">DLD82_09015</name>
</gene>
<name>A0A2V2MZ13_9EURY</name>
<dbReference type="EMBL" id="QGMZ01000018">
    <property type="protein sequence ID" value="PWR73384.1"/>
    <property type="molecule type" value="Genomic_DNA"/>
</dbReference>
<protein>
    <recommendedName>
        <fullName evidence="1">Schlafen AlbA-2 domain-containing protein</fullName>
    </recommendedName>
</protein>
<comment type="caution">
    <text evidence="2">The sequence shown here is derived from an EMBL/GenBank/DDBJ whole genome shotgun (WGS) entry which is preliminary data.</text>
</comment>
<evidence type="ECO:0000313" key="3">
    <source>
        <dbReference type="Proteomes" id="UP000245934"/>
    </source>
</evidence>
<dbReference type="Gene3D" id="3.30.950.30">
    <property type="entry name" value="Schlafen, AAA domain"/>
    <property type="match status" value="1"/>
</dbReference>
<dbReference type="Proteomes" id="UP000245934">
    <property type="component" value="Unassembled WGS sequence"/>
</dbReference>
<evidence type="ECO:0000259" key="1">
    <source>
        <dbReference type="Pfam" id="PF04326"/>
    </source>
</evidence>
<sequence>MAEPENLTNIFTSLLDELRTGGNEREWIECKVSYANPHDIGEYISALANSSTLKSKENGWMIWGVEDGTWLPVGTLFSPLKLKVKAKPAPPICNRRRTG</sequence>
<dbReference type="InterPro" id="IPR038461">
    <property type="entry name" value="Schlafen_AlbA_2_dom_sf"/>
</dbReference>
<dbReference type="AlphaFoldDB" id="A0A2V2MZ13"/>
<dbReference type="GeneID" id="97608917"/>
<evidence type="ECO:0000313" key="2">
    <source>
        <dbReference type="EMBL" id="PWR73384.1"/>
    </source>
</evidence>
<reference evidence="2 3" key="1">
    <citation type="submission" date="2018-05" db="EMBL/GenBank/DDBJ databases">
        <title>Draft genome of Methanospirillum stamsii Pt1.</title>
        <authorList>
            <person name="Dueholm M.S."/>
            <person name="Nielsen P.H."/>
            <person name="Bakmann L.F."/>
            <person name="Otzen D.E."/>
        </authorList>
    </citation>
    <scope>NUCLEOTIDE SEQUENCE [LARGE SCALE GENOMIC DNA]</scope>
    <source>
        <strain evidence="2 3">Pt1</strain>
    </source>
</reference>
<dbReference type="RefSeq" id="WP_109940795.1">
    <property type="nucleotide sequence ID" value="NZ_CP176366.1"/>
</dbReference>
<keyword evidence="3" id="KW-1185">Reference proteome</keyword>
<accession>A0A2V2MZ13</accession>
<feature type="domain" description="Schlafen AlbA-2" evidence="1">
    <location>
        <begin position="24"/>
        <end position="75"/>
    </location>
</feature>